<feature type="compositionally biased region" description="Pro residues" evidence="2">
    <location>
        <begin position="247"/>
        <end position="256"/>
    </location>
</feature>
<feature type="region of interest" description="Disordered" evidence="2">
    <location>
        <begin position="134"/>
        <end position="356"/>
    </location>
</feature>
<keyword evidence="5" id="KW-1185">Reference proteome</keyword>
<evidence type="ECO:0000259" key="3">
    <source>
        <dbReference type="Pfam" id="PF00778"/>
    </source>
</evidence>
<protein>
    <recommendedName>
        <fullName evidence="3">DIX domain-containing protein</fullName>
    </recommendedName>
</protein>
<evidence type="ECO:0000313" key="5">
    <source>
        <dbReference type="Proteomes" id="UP001530293"/>
    </source>
</evidence>
<reference evidence="4 5" key="1">
    <citation type="submission" date="2024-10" db="EMBL/GenBank/DDBJ databases">
        <title>Updated reference genomes for cyclostephanoid diatoms.</title>
        <authorList>
            <person name="Roberts W.R."/>
            <person name="Alverson A.J."/>
        </authorList>
    </citation>
    <scope>NUCLEOTIDE SEQUENCE [LARGE SCALE GENOMIC DNA]</scope>
    <source>
        <strain evidence="4 5">AJA232-27</strain>
    </source>
</reference>
<feature type="compositionally biased region" description="Polar residues" evidence="2">
    <location>
        <begin position="221"/>
        <end position="233"/>
    </location>
</feature>
<dbReference type="Pfam" id="PF00778">
    <property type="entry name" value="DIX"/>
    <property type="match status" value="1"/>
</dbReference>
<dbReference type="InterPro" id="IPR001158">
    <property type="entry name" value="DIX"/>
</dbReference>
<dbReference type="Proteomes" id="UP001530293">
    <property type="component" value="Unassembled WGS sequence"/>
</dbReference>
<dbReference type="Gene3D" id="2.40.240.130">
    <property type="match status" value="1"/>
</dbReference>
<organism evidence="4 5">
    <name type="scientific">Discostella pseudostelligera</name>
    <dbReference type="NCBI Taxonomy" id="259834"/>
    <lineage>
        <taxon>Eukaryota</taxon>
        <taxon>Sar</taxon>
        <taxon>Stramenopiles</taxon>
        <taxon>Ochrophyta</taxon>
        <taxon>Bacillariophyta</taxon>
        <taxon>Coscinodiscophyceae</taxon>
        <taxon>Thalassiosirophycidae</taxon>
        <taxon>Stephanodiscales</taxon>
        <taxon>Stephanodiscaceae</taxon>
        <taxon>Discostella</taxon>
    </lineage>
</organism>
<evidence type="ECO:0000256" key="2">
    <source>
        <dbReference type="SAM" id="MobiDB-lite"/>
    </source>
</evidence>
<dbReference type="PANTHER" id="PTHR42509:SF1">
    <property type="entry name" value="DIX DOMAIN-CONTAINING PROTEIN"/>
    <property type="match status" value="1"/>
</dbReference>
<evidence type="ECO:0000256" key="1">
    <source>
        <dbReference type="ARBA" id="ARBA00022687"/>
    </source>
</evidence>
<dbReference type="InterPro" id="IPR038207">
    <property type="entry name" value="DIX_dom_sf"/>
</dbReference>
<dbReference type="AlphaFoldDB" id="A0ABD3MJF6"/>
<dbReference type="GO" id="GO:0016055">
    <property type="term" value="P:Wnt signaling pathway"/>
    <property type="evidence" value="ECO:0007669"/>
    <property type="project" value="UniProtKB-KW"/>
</dbReference>
<keyword evidence="1" id="KW-0879">Wnt signaling pathway</keyword>
<proteinExistence type="predicted"/>
<name>A0ABD3MJF6_9STRA</name>
<evidence type="ECO:0000313" key="4">
    <source>
        <dbReference type="EMBL" id="KAL3762956.1"/>
    </source>
</evidence>
<dbReference type="EMBL" id="JALLBG020000130">
    <property type="protein sequence ID" value="KAL3762956.1"/>
    <property type="molecule type" value="Genomic_DNA"/>
</dbReference>
<feature type="region of interest" description="Disordered" evidence="2">
    <location>
        <begin position="1"/>
        <end position="28"/>
    </location>
</feature>
<accession>A0ABD3MJF6</accession>
<gene>
    <name evidence="4" type="ORF">ACHAWU_001103</name>
</gene>
<sequence length="356" mass="38469">MPMAMAARNNGNNKGHEQRSPSLYFLPADGDNEDTPNVFLAPKPSRPGYPPLLGQIKGSFPLPGSYHFRFKSPLVPGSDRDKHAVAVWMDCVDDTAPVPMWQNSIIAKVTRISLDDDGDEGVVANDFSRPGVARAESNVSTASVHSTQPRGTTETYNNVSNHSSDSLLGAFDEPLVPTAPASSAASSVHSSSENLLDVDHHHVPAPASGGSLLDMDHLGSPSVTTSSGANTPTSDHHELLNMSAPMPSQPSRPMPPVSGGMMMSQSQQQPQQQQRQQPMQQHHGRPPQPTPMQMQGQYPMQYPPQGQYAGQGMSQLPPPQQQQQQQRNMQNGNKNAFDKFSGSSLDPLGSLNWNMK</sequence>
<feature type="compositionally biased region" description="Low complexity" evidence="2">
    <location>
        <begin position="257"/>
        <end position="281"/>
    </location>
</feature>
<dbReference type="SUPFAM" id="SSF54236">
    <property type="entry name" value="Ubiquitin-like"/>
    <property type="match status" value="1"/>
</dbReference>
<dbReference type="InterPro" id="IPR029071">
    <property type="entry name" value="Ubiquitin-like_domsf"/>
</dbReference>
<dbReference type="PANTHER" id="PTHR42509">
    <property type="entry name" value="DIX DOMAIN-CONTAINING PROTEIN"/>
    <property type="match status" value="1"/>
</dbReference>
<feature type="compositionally biased region" description="Polar residues" evidence="2">
    <location>
        <begin position="137"/>
        <end position="166"/>
    </location>
</feature>
<feature type="compositionally biased region" description="Low complexity" evidence="2">
    <location>
        <begin position="291"/>
        <end position="326"/>
    </location>
</feature>
<feature type="domain" description="DIX" evidence="3">
    <location>
        <begin position="32"/>
        <end position="109"/>
    </location>
</feature>
<comment type="caution">
    <text evidence="4">The sequence shown here is derived from an EMBL/GenBank/DDBJ whole genome shotgun (WGS) entry which is preliminary data.</text>
</comment>
<feature type="compositionally biased region" description="Low complexity" evidence="2">
    <location>
        <begin position="179"/>
        <end position="192"/>
    </location>
</feature>